<name>A0A0A0KFH3_CUCSA</name>
<evidence type="ECO:0000313" key="5">
    <source>
        <dbReference type="EMBL" id="KGN48455.1"/>
    </source>
</evidence>
<organism evidence="5 6">
    <name type="scientific">Cucumis sativus</name>
    <name type="common">Cucumber</name>
    <dbReference type="NCBI Taxonomy" id="3659"/>
    <lineage>
        <taxon>Eukaryota</taxon>
        <taxon>Viridiplantae</taxon>
        <taxon>Streptophyta</taxon>
        <taxon>Embryophyta</taxon>
        <taxon>Tracheophyta</taxon>
        <taxon>Spermatophyta</taxon>
        <taxon>Magnoliopsida</taxon>
        <taxon>eudicotyledons</taxon>
        <taxon>Gunneridae</taxon>
        <taxon>Pentapetalae</taxon>
        <taxon>rosids</taxon>
        <taxon>fabids</taxon>
        <taxon>Cucurbitales</taxon>
        <taxon>Cucurbitaceae</taxon>
        <taxon>Benincaseae</taxon>
        <taxon>Cucumis</taxon>
    </lineage>
</organism>
<dbReference type="KEGG" id="csv:101204053"/>
<dbReference type="EMBL" id="CM002927">
    <property type="protein sequence ID" value="KGN48455.1"/>
    <property type="molecule type" value="Genomic_DNA"/>
</dbReference>
<keyword evidence="3" id="KW-0440">LIM domain</keyword>
<reference evidence="5 6" key="1">
    <citation type="journal article" date="2009" name="Nat. Genet.">
        <title>The genome of the cucumber, Cucumis sativus L.</title>
        <authorList>
            <person name="Huang S."/>
            <person name="Li R."/>
            <person name="Zhang Z."/>
            <person name="Li L."/>
            <person name="Gu X."/>
            <person name="Fan W."/>
            <person name="Lucas W.J."/>
            <person name="Wang X."/>
            <person name="Xie B."/>
            <person name="Ni P."/>
            <person name="Ren Y."/>
            <person name="Zhu H."/>
            <person name="Li J."/>
            <person name="Lin K."/>
            <person name="Jin W."/>
            <person name="Fei Z."/>
            <person name="Li G."/>
            <person name="Staub J."/>
            <person name="Kilian A."/>
            <person name="van der Vossen E.A."/>
            <person name="Wu Y."/>
            <person name="Guo J."/>
            <person name="He J."/>
            <person name="Jia Z."/>
            <person name="Ren Y."/>
            <person name="Tian G."/>
            <person name="Lu Y."/>
            <person name="Ruan J."/>
            <person name="Qian W."/>
            <person name="Wang M."/>
            <person name="Huang Q."/>
            <person name="Li B."/>
            <person name="Xuan Z."/>
            <person name="Cao J."/>
            <person name="Asan"/>
            <person name="Wu Z."/>
            <person name="Zhang J."/>
            <person name="Cai Q."/>
            <person name="Bai Y."/>
            <person name="Zhao B."/>
            <person name="Han Y."/>
            <person name="Li Y."/>
            <person name="Li X."/>
            <person name="Wang S."/>
            <person name="Shi Q."/>
            <person name="Liu S."/>
            <person name="Cho W.K."/>
            <person name="Kim J.Y."/>
            <person name="Xu Y."/>
            <person name="Heller-Uszynska K."/>
            <person name="Miao H."/>
            <person name="Cheng Z."/>
            <person name="Zhang S."/>
            <person name="Wu J."/>
            <person name="Yang Y."/>
            <person name="Kang H."/>
            <person name="Li M."/>
            <person name="Liang H."/>
            <person name="Ren X."/>
            <person name="Shi Z."/>
            <person name="Wen M."/>
            <person name="Jian M."/>
            <person name="Yang H."/>
            <person name="Zhang G."/>
            <person name="Yang Z."/>
            <person name="Chen R."/>
            <person name="Liu S."/>
            <person name="Li J."/>
            <person name="Ma L."/>
            <person name="Liu H."/>
            <person name="Zhou Y."/>
            <person name="Zhao J."/>
            <person name="Fang X."/>
            <person name="Li G."/>
            <person name="Fang L."/>
            <person name="Li Y."/>
            <person name="Liu D."/>
            <person name="Zheng H."/>
            <person name="Zhang Y."/>
            <person name="Qin N."/>
            <person name="Li Z."/>
            <person name="Yang G."/>
            <person name="Yang S."/>
            <person name="Bolund L."/>
            <person name="Kristiansen K."/>
            <person name="Zheng H."/>
            <person name="Li S."/>
            <person name="Zhang X."/>
            <person name="Yang H."/>
            <person name="Wang J."/>
            <person name="Sun R."/>
            <person name="Zhang B."/>
            <person name="Jiang S."/>
            <person name="Wang J."/>
            <person name="Du Y."/>
            <person name="Li S."/>
        </authorList>
    </citation>
    <scope>NUCLEOTIDE SEQUENCE [LARGE SCALE GENOMIC DNA]</scope>
    <source>
        <strain evidence="6">cv. 9930</strain>
    </source>
</reference>
<dbReference type="PANTHER" id="PTHR24209:SF37">
    <property type="entry name" value="LIM ZINC-BINDING DOMAIN-CONTAINING PROTEIN"/>
    <property type="match status" value="1"/>
</dbReference>
<dbReference type="Pfam" id="PF12315">
    <property type="entry name" value="DA1-like"/>
    <property type="match status" value="1"/>
</dbReference>
<keyword evidence="1 3" id="KW-0479">Metal-binding</keyword>
<evidence type="ECO:0000313" key="6">
    <source>
        <dbReference type="Proteomes" id="UP000029981"/>
    </source>
</evidence>
<dbReference type="PROSITE" id="PS50023">
    <property type="entry name" value="LIM_DOMAIN_2"/>
    <property type="match status" value="1"/>
</dbReference>
<dbReference type="InterPro" id="IPR001781">
    <property type="entry name" value="Znf_LIM"/>
</dbReference>
<reference evidence="5 6" key="2">
    <citation type="journal article" date="2009" name="PLoS ONE">
        <title>An integrated genetic and cytogenetic map of the cucumber genome.</title>
        <authorList>
            <person name="Ren Y."/>
            <person name="Zhang Z."/>
            <person name="Liu J."/>
            <person name="Staub J.E."/>
            <person name="Han Y."/>
            <person name="Cheng Z."/>
            <person name="Li X."/>
            <person name="Lu J."/>
            <person name="Miao H."/>
            <person name="Kang H."/>
            <person name="Xie B."/>
            <person name="Gu X."/>
            <person name="Wang X."/>
            <person name="Du Y."/>
            <person name="Jin W."/>
            <person name="Huang S."/>
        </authorList>
    </citation>
    <scope>NUCLEOTIDE SEQUENCE [LARGE SCALE GENOMIC DNA]</scope>
    <source>
        <strain evidence="6">cv. 9930</strain>
    </source>
</reference>
<dbReference type="Pfam" id="PF00412">
    <property type="entry name" value="LIM"/>
    <property type="match status" value="1"/>
</dbReference>
<dbReference type="STRING" id="3659.A0A0A0KFH3"/>
<dbReference type="eggNOG" id="KOG1703">
    <property type="taxonomic scope" value="Eukaryota"/>
</dbReference>
<dbReference type="Gene3D" id="2.10.110.10">
    <property type="entry name" value="Cysteine Rich Protein"/>
    <property type="match status" value="1"/>
</dbReference>
<dbReference type="GO" id="GO:0046872">
    <property type="term" value="F:metal ion binding"/>
    <property type="evidence" value="ECO:0007669"/>
    <property type="project" value="UniProtKB-KW"/>
</dbReference>
<dbReference type="InterPro" id="IPR022087">
    <property type="entry name" value="DA1-like_dom"/>
</dbReference>
<evidence type="ECO:0000256" key="1">
    <source>
        <dbReference type="ARBA" id="ARBA00022723"/>
    </source>
</evidence>
<evidence type="ECO:0000256" key="3">
    <source>
        <dbReference type="PROSITE-ProRule" id="PRU00125"/>
    </source>
</evidence>
<feature type="domain" description="LIM zinc-binding" evidence="4">
    <location>
        <begin position="116"/>
        <end position="177"/>
    </location>
</feature>
<keyword evidence="2 3" id="KW-0862">Zinc</keyword>
<sequence>MEWTSNIESALRSNHGRSGHENFSLLHLFQHLNGGVFDDQEEVDYAKAVSLSEMEAVKQEALIIEKQKMKVITSQIEEDEELANAMQLSLVMECSLSNNSAHASSSRPFLASASKIICARCNTEISIREHVFEHNGIVWHIECLVCHTCKQLIKDDELCMFENRPYHTSCPRNLRHSKCYVCNNFIPHSNGVVEFREHPFWKQKHCPSHATDGTSICVSCERLQPKGINYILLKDGRSLCPNCSSFKIMDTNECQPLFHEIQEFFSSLNMKLNQEIPLGMVEREALNNAMEGEKNGHHHLSETRGLCLSEEQTIPIIHEMKHIGSRSILELLTKQRRLVRNCEVTAILILYGLPRLLTGSILAHEMMHAWLRLQGYPNLKPEIEEGICQVLAHMWLKSKINVGSETAMGAASSSSSLRPPRSNKDKKLSEIEKKLGECFIRQIELDDSQAYGDGFRVGEQAVSKYGLKKTLDHIKLTQTFPV</sequence>
<dbReference type="OrthoDB" id="25414at2759"/>
<dbReference type="PROSITE" id="PS00478">
    <property type="entry name" value="LIM_DOMAIN_1"/>
    <property type="match status" value="1"/>
</dbReference>
<proteinExistence type="predicted"/>
<dbReference type="InterPro" id="IPR045218">
    <property type="entry name" value="DA1-like"/>
</dbReference>
<keyword evidence="6" id="KW-1185">Reference proteome</keyword>
<protein>
    <recommendedName>
        <fullName evidence="4">LIM zinc-binding domain-containing protein</fullName>
    </recommendedName>
</protein>
<dbReference type="GO" id="GO:0043130">
    <property type="term" value="F:ubiquitin binding"/>
    <property type="evidence" value="ECO:0000318"/>
    <property type="project" value="GO_Central"/>
</dbReference>
<dbReference type="SMART" id="SM00132">
    <property type="entry name" value="LIM"/>
    <property type="match status" value="1"/>
</dbReference>
<dbReference type="CDD" id="cd08368">
    <property type="entry name" value="LIM"/>
    <property type="match status" value="1"/>
</dbReference>
<evidence type="ECO:0000259" key="4">
    <source>
        <dbReference type="PROSITE" id="PS50023"/>
    </source>
</evidence>
<dbReference type="Gramene" id="KGN48455">
    <property type="protein sequence ID" value="KGN48455"/>
    <property type="gene ID" value="Csa_6G487760"/>
</dbReference>
<reference evidence="5 6" key="4">
    <citation type="journal article" date="2011" name="BMC Genomics">
        <title>RNA-Seq improves annotation of protein-coding genes in the cucumber genome.</title>
        <authorList>
            <person name="Li Z."/>
            <person name="Zhang Z."/>
            <person name="Yan P."/>
            <person name="Huang S."/>
            <person name="Fei Z."/>
            <person name="Lin K."/>
        </authorList>
    </citation>
    <scope>NUCLEOTIDE SEQUENCE [LARGE SCALE GENOMIC DNA]</scope>
    <source>
        <strain evidence="6">cv. 9930</strain>
    </source>
</reference>
<dbReference type="AlphaFoldDB" id="A0A0A0KFH3"/>
<dbReference type="OMA" id="CNTEISI"/>
<dbReference type="PANTHER" id="PTHR24209">
    <property type="entry name" value="PROTEIN DA1-RELATED 2"/>
    <property type="match status" value="1"/>
</dbReference>
<accession>A0A0A0KFH3</accession>
<gene>
    <name evidence="5" type="ORF">Csa_6G487760</name>
</gene>
<dbReference type="Proteomes" id="UP000029981">
    <property type="component" value="Chromosome 6"/>
</dbReference>
<reference evidence="5 6" key="3">
    <citation type="journal article" date="2010" name="BMC Genomics">
        <title>Transcriptome sequencing and comparative analysis of cucumber flowers with different sex types.</title>
        <authorList>
            <person name="Guo S."/>
            <person name="Zheng Y."/>
            <person name="Joung J.G."/>
            <person name="Liu S."/>
            <person name="Zhang Z."/>
            <person name="Crasta O.R."/>
            <person name="Sobral B.W."/>
            <person name="Xu Y."/>
            <person name="Huang S."/>
            <person name="Fei Z."/>
        </authorList>
    </citation>
    <scope>NUCLEOTIDE SEQUENCE [LARGE SCALE GENOMIC DNA]</scope>
    <source>
        <strain evidence="6">cv. 9930</strain>
    </source>
</reference>
<evidence type="ECO:0000256" key="2">
    <source>
        <dbReference type="ARBA" id="ARBA00022833"/>
    </source>
</evidence>